<feature type="DNA-binding region" description="H-T-H motif" evidence="5">
    <location>
        <begin position="38"/>
        <end position="57"/>
    </location>
</feature>
<organism evidence="7 8">
    <name type="scientific">Microbacterium hominis</name>
    <dbReference type="NCBI Taxonomy" id="162426"/>
    <lineage>
        <taxon>Bacteria</taxon>
        <taxon>Bacillati</taxon>
        <taxon>Actinomycetota</taxon>
        <taxon>Actinomycetes</taxon>
        <taxon>Micrococcales</taxon>
        <taxon>Microbacteriaceae</taxon>
        <taxon>Microbacterium</taxon>
    </lineage>
</organism>
<dbReference type="InterPro" id="IPR001647">
    <property type="entry name" value="HTH_TetR"/>
</dbReference>
<keyword evidence="1" id="KW-0678">Repressor</keyword>
<evidence type="ECO:0000256" key="4">
    <source>
        <dbReference type="ARBA" id="ARBA00023163"/>
    </source>
</evidence>
<dbReference type="RefSeq" id="WP_172990883.1">
    <property type="nucleotide sequence ID" value="NZ_CP054038.1"/>
</dbReference>
<dbReference type="SUPFAM" id="SSF48498">
    <property type="entry name" value="Tetracyclin repressor-like, C-terminal domain"/>
    <property type="match status" value="1"/>
</dbReference>
<proteinExistence type="predicted"/>
<dbReference type="PANTHER" id="PTHR30055:SF228">
    <property type="entry name" value="TRANSCRIPTIONAL REGULATOR-RELATED"/>
    <property type="match status" value="1"/>
</dbReference>
<dbReference type="GO" id="GO:0003700">
    <property type="term" value="F:DNA-binding transcription factor activity"/>
    <property type="evidence" value="ECO:0007669"/>
    <property type="project" value="TreeGrafter"/>
</dbReference>
<evidence type="ECO:0000256" key="2">
    <source>
        <dbReference type="ARBA" id="ARBA00023015"/>
    </source>
</evidence>
<keyword evidence="3 5" id="KW-0238">DNA-binding</keyword>
<dbReference type="Gene3D" id="1.10.357.10">
    <property type="entry name" value="Tetracycline Repressor, domain 2"/>
    <property type="match status" value="1"/>
</dbReference>
<dbReference type="SUPFAM" id="SSF46689">
    <property type="entry name" value="Homeodomain-like"/>
    <property type="match status" value="1"/>
</dbReference>
<dbReference type="InterPro" id="IPR039538">
    <property type="entry name" value="BetI_C"/>
</dbReference>
<evidence type="ECO:0000256" key="5">
    <source>
        <dbReference type="PROSITE-ProRule" id="PRU00335"/>
    </source>
</evidence>
<accession>A0A7D4Q289</accession>
<evidence type="ECO:0000256" key="1">
    <source>
        <dbReference type="ARBA" id="ARBA00022491"/>
    </source>
</evidence>
<sequence>MSSTAASPRTRKRPEERRAELEQAARAIALEQGLAAVTLRAVAARAGVASGLVAHYAPSMDDLVAQTFAAIVGAELADIRALLADVPEPGARMSLLLDTLLDGTRDDVTLVWVQAWALGRGSDALAAEVRRQMDAWQQAIEQIVVDGAAAGVFHDVDAGEAAALAWQILAMVDGLNAHSLVRWSGVGDRRDLTRRAIAALLGG</sequence>
<keyword evidence="4" id="KW-0804">Transcription</keyword>
<dbReference type="AlphaFoldDB" id="A0A7D4Q289"/>
<dbReference type="InterPro" id="IPR050109">
    <property type="entry name" value="HTH-type_TetR-like_transc_reg"/>
</dbReference>
<evidence type="ECO:0000256" key="3">
    <source>
        <dbReference type="ARBA" id="ARBA00023125"/>
    </source>
</evidence>
<dbReference type="Pfam" id="PF13977">
    <property type="entry name" value="TetR_C_6"/>
    <property type="match status" value="1"/>
</dbReference>
<evidence type="ECO:0000259" key="6">
    <source>
        <dbReference type="PROSITE" id="PS50977"/>
    </source>
</evidence>
<evidence type="ECO:0000313" key="8">
    <source>
        <dbReference type="Proteomes" id="UP000502498"/>
    </source>
</evidence>
<dbReference type="Proteomes" id="UP000502498">
    <property type="component" value="Chromosome"/>
</dbReference>
<name>A0A7D4Q289_9MICO</name>
<dbReference type="InterPro" id="IPR036271">
    <property type="entry name" value="Tet_transcr_reg_TetR-rel_C_sf"/>
</dbReference>
<dbReference type="InterPro" id="IPR009057">
    <property type="entry name" value="Homeodomain-like_sf"/>
</dbReference>
<keyword evidence="2" id="KW-0805">Transcription regulation</keyword>
<dbReference type="PANTHER" id="PTHR30055">
    <property type="entry name" value="HTH-TYPE TRANSCRIPTIONAL REGULATOR RUTR"/>
    <property type="match status" value="1"/>
</dbReference>
<protein>
    <submittedName>
        <fullName evidence="7">TetR family transcriptional regulator C-terminal domain-containing protein</fullName>
    </submittedName>
</protein>
<dbReference type="EMBL" id="CP054038">
    <property type="protein sequence ID" value="QKJ20458.1"/>
    <property type="molecule type" value="Genomic_DNA"/>
</dbReference>
<evidence type="ECO:0000313" key="7">
    <source>
        <dbReference type="EMBL" id="QKJ20458.1"/>
    </source>
</evidence>
<dbReference type="PROSITE" id="PS50977">
    <property type="entry name" value="HTH_TETR_2"/>
    <property type="match status" value="1"/>
</dbReference>
<gene>
    <name evidence="7" type="ORF">HQM25_14550</name>
</gene>
<feature type="domain" description="HTH tetR-type" evidence="6">
    <location>
        <begin position="15"/>
        <end position="75"/>
    </location>
</feature>
<dbReference type="GO" id="GO:0000976">
    <property type="term" value="F:transcription cis-regulatory region binding"/>
    <property type="evidence" value="ECO:0007669"/>
    <property type="project" value="TreeGrafter"/>
</dbReference>
<dbReference type="Pfam" id="PF00440">
    <property type="entry name" value="TetR_N"/>
    <property type="match status" value="1"/>
</dbReference>
<reference evidence="7 8" key="1">
    <citation type="submission" date="2020-05" db="EMBL/GenBank/DDBJ databases">
        <title>Strain PA2F3 complete genome.</title>
        <authorList>
            <person name="Kim Y.-S."/>
            <person name="Kim S.-J."/>
            <person name="Jung H.-k."/>
            <person name="Kim S.-E."/>
            <person name="Kim K.-H."/>
        </authorList>
    </citation>
    <scope>NUCLEOTIDE SEQUENCE [LARGE SCALE GENOMIC DNA]</scope>
    <source>
        <strain evidence="7 8">PA2F3</strain>
    </source>
</reference>